<evidence type="ECO:0000313" key="3">
    <source>
        <dbReference type="Proteomes" id="UP001428341"/>
    </source>
</evidence>
<evidence type="ECO:0000256" key="1">
    <source>
        <dbReference type="SAM" id="MobiDB-lite"/>
    </source>
</evidence>
<evidence type="ECO:0008006" key="4">
    <source>
        <dbReference type="Google" id="ProtNLM"/>
    </source>
</evidence>
<feature type="compositionally biased region" description="Basic and acidic residues" evidence="1">
    <location>
        <begin position="59"/>
        <end position="68"/>
    </location>
</feature>
<keyword evidence="3" id="KW-1185">Reference proteome</keyword>
<name>A0AAP0M0M3_9ROSI</name>
<proteinExistence type="predicted"/>
<gene>
    <name evidence="2" type="ORF">WN944_018896</name>
</gene>
<dbReference type="EMBL" id="JBCGBO010000007">
    <property type="protein sequence ID" value="KAK9187499.1"/>
    <property type="molecule type" value="Genomic_DNA"/>
</dbReference>
<dbReference type="AlphaFoldDB" id="A0AAP0M0M3"/>
<comment type="caution">
    <text evidence="2">The sequence shown here is derived from an EMBL/GenBank/DDBJ whole genome shotgun (WGS) entry which is preliminary data.</text>
</comment>
<feature type="region of interest" description="Disordered" evidence="1">
    <location>
        <begin position="24"/>
        <end position="87"/>
    </location>
</feature>
<protein>
    <recommendedName>
        <fullName evidence="4">Transposase</fullName>
    </recommendedName>
</protein>
<accession>A0AAP0M0M3</accession>
<evidence type="ECO:0000313" key="2">
    <source>
        <dbReference type="EMBL" id="KAK9187499.1"/>
    </source>
</evidence>
<sequence length="316" mass="36301">MLERPNNGFTELEHHGRSQLQQIGLNPYDNEPRSNQPNLGHKEGQTTKTGEQLMQMTLEPRKQQDKSQKQPSTTVVENITDSLSGESTQVRQARGLALGVEEWGTGEIMHLQFNSEWLVIGLNSSKFKSHLGIIVKNGLKVPLTYAKRTHMPDDILEFIWKEVKENIDAPNAYKPYCLKNAGKRWKDWKYRLKSEHYNGKTDAERLASIPPRVVEEKWKTLVAYWDTEESKSQFHEHLSHLPEEQQTEAVRDRVFTQVMGPNGHGYARTYGHCPTPSDVMRTKSNETNEILQQEIPYASSSHHNNQNANPDFESNN</sequence>
<feature type="region of interest" description="Disordered" evidence="1">
    <location>
        <begin position="295"/>
        <end position="316"/>
    </location>
</feature>
<feature type="compositionally biased region" description="Polar residues" evidence="1">
    <location>
        <begin position="46"/>
        <end position="55"/>
    </location>
</feature>
<organism evidence="2 3">
    <name type="scientific">Citrus x changshan-huyou</name>
    <dbReference type="NCBI Taxonomy" id="2935761"/>
    <lineage>
        <taxon>Eukaryota</taxon>
        <taxon>Viridiplantae</taxon>
        <taxon>Streptophyta</taxon>
        <taxon>Embryophyta</taxon>
        <taxon>Tracheophyta</taxon>
        <taxon>Spermatophyta</taxon>
        <taxon>Magnoliopsida</taxon>
        <taxon>eudicotyledons</taxon>
        <taxon>Gunneridae</taxon>
        <taxon>Pentapetalae</taxon>
        <taxon>rosids</taxon>
        <taxon>malvids</taxon>
        <taxon>Sapindales</taxon>
        <taxon>Rutaceae</taxon>
        <taxon>Aurantioideae</taxon>
        <taxon>Citrus</taxon>
    </lineage>
</organism>
<dbReference type="Proteomes" id="UP001428341">
    <property type="component" value="Unassembled WGS sequence"/>
</dbReference>
<dbReference type="PANTHER" id="PTHR33144:SF52">
    <property type="match status" value="1"/>
</dbReference>
<feature type="compositionally biased region" description="Polar residues" evidence="1">
    <location>
        <begin position="69"/>
        <end position="87"/>
    </location>
</feature>
<dbReference type="PANTHER" id="PTHR33144">
    <property type="entry name" value="OS10G0409366 PROTEIN-RELATED"/>
    <property type="match status" value="1"/>
</dbReference>
<reference evidence="2 3" key="1">
    <citation type="submission" date="2024-05" db="EMBL/GenBank/DDBJ databases">
        <title>Haplotype-resolved chromosome-level genome assembly of Huyou (Citrus changshanensis).</title>
        <authorList>
            <person name="Miao C."/>
            <person name="Chen W."/>
            <person name="Wu Y."/>
            <person name="Wang L."/>
            <person name="Zhao S."/>
            <person name="Grierson D."/>
            <person name="Xu C."/>
            <person name="Chen K."/>
        </authorList>
    </citation>
    <scope>NUCLEOTIDE SEQUENCE [LARGE SCALE GENOMIC DNA]</scope>
    <source>
        <strain evidence="2">01-14</strain>
        <tissue evidence="2">Leaf</tissue>
    </source>
</reference>
<feature type="compositionally biased region" description="Low complexity" evidence="1">
    <location>
        <begin position="298"/>
        <end position="309"/>
    </location>
</feature>